<dbReference type="InterPro" id="IPR038770">
    <property type="entry name" value="Na+/solute_symporter_sf"/>
</dbReference>
<dbReference type="GO" id="GO:0016020">
    <property type="term" value="C:membrane"/>
    <property type="evidence" value="ECO:0007669"/>
    <property type="project" value="UniProtKB-SubCell"/>
</dbReference>
<reference evidence="10 11" key="1">
    <citation type="journal article" date="2012" name="J. Bacteriol.">
        <title>Complete genome sequence of a thermophilic methanogen, Methanocella conradii HZ254, isolated from Chinese rice field soil.</title>
        <authorList>
            <person name="Lu Z."/>
            <person name="Lu Y."/>
        </authorList>
    </citation>
    <scope>NUCLEOTIDE SEQUENCE [LARGE SCALE GENOMIC DNA]</scope>
    <source>
        <strain evidence="11">DSM 24694 / JCM 17849 / CGMCC 1.5162 / HZ254</strain>
    </source>
</reference>
<dbReference type="InterPro" id="IPR006037">
    <property type="entry name" value="RCK_C"/>
</dbReference>
<feature type="transmembrane region" description="Helical" evidence="7">
    <location>
        <begin position="295"/>
        <end position="319"/>
    </location>
</feature>
<comment type="subcellular location">
    <subcellularLocation>
        <location evidence="1">Membrane</location>
        <topology evidence="1">Multi-pass membrane protein</topology>
    </subcellularLocation>
</comment>
<evidence type="ECO:0000256" key="7">
    <source>
        <dbReference type="SAM" id="Phobius"/>
    </source>
</evidence>
<feature type="domain" description="RCK N-terminal" evidence="8">
    <location>
        <begin position="407"/>
        <end position="524"/>
    </location>
</feature>
<dbReference type="SUPFAM" id="SSF116726">
    <property type="entry name" value="TrkA C-terminal domain-like"/>
    <property type="match status" value="1"/>
</dbReference>
<evidence type="ECO:0000256" key="5">
    <source>
        <dbReference type="ARBA" id="ARBA00022989"/>
    </source>
</evidence>
<dbReference type="AlphaFoldDB" id="H8I5C0"/>
<dbReference type="eggNOG" id="arCOG01955">
    <property type="taxonomic scope" value="Archaea"/>
</dbReference>
<dbReference type="Gene3D" id="3.40.50.720">
    <property type="entry name" value="NAD(P)-binding Rossmann-like Domain"/>
    <property type="match status" value="1"/>
</dbReference>
<evidence type="ECO:0000313" key="10">
    <source>
        <dbReference type="EMBL" id="AFC98814.1"/>
    </source>
</evidence>
<dbReference type="Pfam" id="PF02080">
    <property type="entry name" value="TrkA_C"/>
    <property type="match status" value="1"/>
</dbReference>
<accession>H8I5C0</accession>
<comment type="similarity">
    <text evidence="2">Belongs to the monovalent cation:proton antiporter 2 (CPA2) transporter (TC 2.A.37) family.</text>
</comment>
<feature type="transmembrane region" description="Helical" evidence="7">
    <location>
        <begin position="6"/>
        <end position="24"/>
    </location>
</feature>
<feature type="transmembrane region" description="Helical" evidence="7">
    <location>
        <begin position="218"/>
        <end position="251"/>
    </location>
</feature>
<dbReference type="GO" id="GO:0006813">
    <property type="term" value="P:potassium ion transport"/>
    <property type="evidence" value="ECO:0007669"/>
    <property type="project" value="InterPro"/>
</dbReference>
<dbReference type="GO" id="GO:1902600">
    <property type="term" value="P:proton transmembrane transport"/>
    <property type="evidence" value="ECO:0007669"/>
    <property type="project" value="InterPro"/>
</dbReference>
<dbReference type="InterPro" id="IPR036291">
    <property type="entry name" value="NAD(P)-bd_dom_sf"/>
</dbReference>
<sequence length="658" mass="71806">MDVALFRSISILLAFAILVLLICYRLKIPEIIGFLMTGILAGPYGLSIFTNMQEINFLSEIGVVLLLFTIGIEFSFKNLLELKKQFFIGGTLQVALTLAAAFVIAMAMGLSANTAIMAGLLISLSSTAIVLRLLQDKDEIDTPHGRIIVGILIFQDIVSVPMMLLIPFMAGSSASLLQSIPILLLEVVGLVVLVIVGTVWLVPRVLYRVARTRSQELFMLSVVVILLAMAWLTSSIGLSLALGAFLAGLIISESKYSHQALGSILPFRYVFTSFFFVSIGMLLDVRFVLDNPVIILLAVAIVIIVKALLAGGTTIALGYQMRSAVLVGLALSQVGEFSFILSKLGVDNGLLSQDMYQLFLATSILTMAVSPLLINLAPRISDIICKLPLPRRFIEEKHTRRANATVKDHLVIIGYGLNGRNLARAAKSASIPYVTIEMNPDTVAAESAKGEPIHYGDATNEKVLEHANISEARVVVIAISDPNATRRITAMVREMSPRVHIIVRTRYLKEMGPLFEMGASEVIPEEFETSLEIFARVLKRYLVPRDKIDALTAELRSEGYEALRRRANGYALSDLDVPAWNMEINTIKVKEGSAMAGKTIKEMELRKKHGVTILLLKRGADIIYNPGADTMLLSGDIVLAFGEPGKLSKAMALFSSQG</sequence>
<dbReference type="InterPro" id="IPR036721">
    <property type="entry name" value="RCK_C_sf"/>
</dbReference>
<keyword evidence="5 7" id="KW-1133">Transmembrane helix</keyword>
<feature type="transmembrane region" description="Helical" evidence="7">
    <location>
        <begin position="31"/>
        <end position="49"/>
    </location>
</feature>
<keyword evidence="3" id="KW-0813">Transport</keyword>
<dbReference type="EMBL" id="CP003243">
    <property type="protein sequence ID" value="AFC98814.1"/>
    <property type="molecule type" value="Genomic_DNA"/>
</dbReference>
<feature type="transmembrane region" description="Helical" evidence="7">
    <location>
        <begin position="263"/>
        <end position="283"/>
    </location>
</feature>
<evidence type="ECO:0000256" key="4">
    <source>
        <dbReference type="ARBA" id="ARBA00022692"/>
    </source>
</evidence>
<dbReference type="InterPro" id="IPR006153">
    <property type="entry name" value="Cation/H_exchanger_TM"/>
</dbReference>
<evidence type="ECO:0000256" key="1">
    <source>
        <dbReference type="ARBA" id="ARBA00004141"/>
    </source>
</evidence>
<feature type="domain" description="RCK C-terminal" evidence="9">
    <location>
        <begin position="572"/>
        <end position="656"/>
    </location>
</feature>
<dbReference type="RefSeq" id="WP_014404653.1">
    <property type="nucleotide sequence ID" value="NC_017034.1"/>
</dbReference>
<keyword evidence="11" id="KW-1185">Reference proteome</keyword>
<feature type="transmembrane region" description="Helical" evidence="7">
    <location>
        <begin position="115"/>
        <end position="135"/>
    </location>
</feature>
<feature type="transmembrane region" description="Helical" evidence="7">
    <location>
        <begin position="55"/>
        <end position="74"/>
    </location>
</feature>
<evidence type="ECO:0000256" key="2">
    <source>
        <dbReference type="ARBA" id="ARBA00005551"/>
    </source>
</evidence>
<evidence type="ECO:0000313" key="11">
    <source>
        <dbReference type="Proteomes" id="UP000005233"/>
    </source>
</evidence>
<dbReference type="SMR" id="H8I5C0"/>
<dbReference type="GeneID" id="11970798"/>
<feature type="transmembrane region" description="Helical" evidence="7">
    <location>
        <begin position="358"/>
        <end position="377"/>
    </location>
</feature>
<dbReference type="Pfam" id="PF00999">
    <property type="entry name" value="Na_H_Exchanger"/>
    <property type="match status" value="1"/>
</dbReference>
<feature type="transmembrane region" description="Helical" evidence="7">
    <location>
        <begin position="147"/>
        <end position="170"/>
    </location>
</feature>
<dbReference type="KEGG" id="mez:Mtc_0039"/>
<name>H8I5C0_METCZ</name>
<dbReference type="Gene3D" id="1.20.1530.20">
    <property type="match status" value="1"/>
</dbReference>
<dbReference type="OrthoDB" id="43518at2157"/>
<dbReference type="GO" id="GO:0008324">
    <property type="term" value="F:monoatomic cation transmembrane transporter activity"/>
    <property type="evidence" value="ECO:0007669"/>
    <property type="project" value="InterPro"/>
</dbReference>
<evidence type="ECO:0000259" key="9">
    <source>
        <dbReference type="PROSITE" id="PS51202"/>
    </source>
</evidence>
<dbReference type="Proteomes" id="UP000005233">
    <property type="component" value="Chromosome"/>
</dbReference>
<keyword evidence="6 7" id="KW-0472">Membrane</keyword>
<dbReference type="PROSITE" id="PS51202">
    <property type="entry name" value="RCK_C"/>
    <property type="match status" value="1"/>
</dbReference>
<dbReference type="Pfam" id="PF02254">
    <property type="entry name" value="TrkA_N"/>
    <property type="match status" value="1"/>
</dbReference>
<dbReference type="STRING" id="1041930.Mtc_0039"/>
<keyword evidence="4 7" id="KW-0812">Transmembrane</keyword>
<dbReference type="Gene3D" id="3.30.70.1450">
    <property type="entry name" value="Regulator of K+ conductance, C-terminal domain"/>
    <property type="match status" value="1"/>
</dbReference>
<gene>
    <name evidence="10" type="ordered locus">Mtc_0039</name>
</gene>
<proteinExistence type="inferred from homology"/>
<evidence type="ECO:0000256" key="6">
    <source>
        <dbReference type="ARBA" id="ARBA00023136"/>
    </source>
</evidence>
<protein>
    <submittedName>
        <fullName evidence="10">Kef-type potassium/proton antiporter, CPA2 family</fullName>
    </submittedName>
</protein>
<feature type="transmembrane region" description="Helical" evidence="7">
    <location>
        <begin position="182"/>
        <end position="206"/>
    </location>
</feature>
<dbReference type="InterPro" id="IPR003148">
    <property type="entry name" value="RCK_N"/>
</dbReference>
<dbReference type="PANTHER" id="PTHR42751">
    <property type="entry name" value="SODIUM/HYDROGEN EXCHANGER FAMILY/TRKA DOMAIN PROTEIN"/>
    <property type="match status" value="1"/>
</dbReference>
<dbReference type="PANTHER" id="PTHR42751:SF3">
    <property type="entry name" value="SODIUM_GLUTAMATE SYMPORTER"/>
    <property type="match status" value="1"/>
</dbReference>
<dbReference type="GO" id="GO:0015297">
    <property type="term" value="F:antiporter activity"/>
    <property type="evidence" value="ECO:0007669"/>
    <property type="project" value="InterPro"/>
</dbReference>
<dbReference type="HOGENOM" id="CLU_005126_9_0_2"/>
<dbReference type="PROSITE" id="PS51201">
    <property type="entry name" value="RCK_N"/>
    <property type="match status" value="1"/>
</dbReference>
<evidence type="ECO:0000259" key="8">
    <source>
        <dbReference type="PROSITE" id="PS51201"/>
    </source>
</evidence>
<organism evidence="10 11">
    <name type="scientific">Methanocella conradii (strain DSM 24694 / JCM 17849 / CGMCC 1.5162 / HZ254)</name>
    <dbReference type="NCBI Taxonomy" id="1041930"/>
    <lineage>
        <taxon>Archaea</taxon>
        <taxon>Methanobacteriati</taxon>
        <taxon>Methanobacteriota</taxon>
        <taxon>Stenosarchaea group</taxon>
        <taxon>Methanomicrobia</taxon>
        <taxon>Methanocellales</taxon>
        <taxon>Methanocellaceae</taxon>
        <taxon>Methanocella</taxon>
    </lineage>
</organism>
<dbReference type="SUPFAM" id="SSF51735">
    <property type="entry name" value="NAD(P)-binding Rossmann-fold domains"/>
    <property type="match status" value="1"/>
</dbReference>
<feature type="transmembrane region" description="Helical" evidence="7">
    <location>
        <begin position="86"/>
        <end position="109"/>
    </location>
</feature>
<evidence type="ECO:0000256" key="3">
    <source>
        <dbReference type="ARBA" id="ARBA00022448"/>
    </source>
</evidence>